<feature type="compositionally biased region" description="Basic and acidic residues" evidence="1">
    <location>
        <begin position="267"/>
        <end position="276"/>
    </location>
</feature>
<accession>A0A6J4M964</accession>
<proteinExistence type="predicted"/>
<feature type="compositionally biased region" description="Low complexity" evidence="1">
    <location>
        <begin position="174"/>
        <end position="185"/>
    </location>
</feature>
<feature type="compositionally biased region" description="Basic residues" evidence="1">
    <location>
        <begin position="243"/>
        <end position="252"/>
    </location>
</feature>
<gene>
    <name evidence="2" type="ORF">AVDCRST_MAG36-2121</name>
</gene>
<evidence type="ECO:0000256" key="1">
    <source>
        <dbReference type="SAM" id="MobiDB-lite"/>
    </source>
</evidence>
<feature type="compositionally biased region" description="Basic residues" evidence="1">
    <location>
        <begin position="121"/>
        <end position="132"/>
    </location>
</feature>
<feature type="region of interest" description="Disordered" evidence="1">
    <location>
        <begin position="1"/>
        <end position="340"/>
    </location>
</feature>
<feature type="compositionally biased region" description="Basic and acidic residues" evidence="1">
    <location>
        <begin position="309"/>
        <end position="321"/>
    </location>
</feature>
<feature type="compositionally biased region" description="Basic residues" evidence="1">
    <location>
        <begin position="89"/>
        <end position="100"/>
    </location>
</feature>
<protein>
    <submittedName>
        <fullName evidence="2">Chromosome (Plasmid) partitioning protein ParA</fullName>
    </submittedName>
</protein>
<feature type="compositionally biased region" description="Pro residues" evidence="1">
    <location>
        <begin position="55"/>
        <end position="65"/>
    </location>
</feature>
<feature type="compositionally biased region" description="Low complexity" evidence="1">
    <location>
        <begin position="1"/>
        <end position="24"/>
    </location>
</feature>
<feature type="non-terminal residue" evidence="2">
    <location>
        <position position="1"/>
    </location>
</feature>
<feature type="non-terminal residue" evidence="2">
    <location>
        <position position="340"/>
    </location>
</feature>
<feature type="compositionally biased region" description="Basic and acidic residues" evidence="1">
    <location>
        <begin position="67"/>
        <end position="86"/>
    </location>
</feature>
<feature type="compositionally biased region" description="Basic residues" evidence="1">
    <location>
        <begin position="217"/>
        <end position="226"/>
    </location>
</feature>
<feature type="compositionally biased region" description="Low complexity" evidence="1">
    <location>
        <begin position="201"/>
        <end position="216"/>
    </location>
</feature>
<feature type="compositionally biased region" description="Basic and acidic residues" evidence="1">
    <location>
        <begin position="331"/>
        <end position="340"/>
    </location>
</feature>
<evidence type="ECO:0000313" key="2">
    <source>
        <dbReference type="EMBL" id="CAA9353162.1"/>
    </source>
</evidence>
<feature type="compositionally biased region" description="Basic residues" evidence="1">
    <location>
        <begin position="186"/>
        <end position="197"/>
    </location>
</feature>
<reference evidence="2" key="1">
    <citation type="submission" date="2020-02" db="EMBL/GenBank/DDBJ databases">
        <authorList>
            <person name="Meier V. D."/>
        </authorList>
    </citation>
    <scope>NUCLEOTIDE SEQUENCE</scope>
    <source>
        <strain evidence="2">AVDCRST_MAG36</strain>
    </source>
</reference>
<dbReference type="EMBL" id="CADCUH010000140">
    <property type="protein sequence ID" value="CAA9353162.1"/>
    <property type="molecule type" value="Genomic_DNA"/>
</dbReference>
<sequence length="340" mass="36571">DPRVAGAGARADGARPGRCPGAARCSTWNIAARRDATRGRGRPGARHPVAAGRRPPSPAPRPHPGPHGHEPEGRGRQDDHDGEPGGRARSPRHAGARARPRPAGQLLDSPRGGAPPGHAVVVRRARRRCGARRPRDVEPGVRQPARRPRDDRPGRRRDRAGQRRGPGEPATTCRARPSRGGPAARSHQRHWCRRRRGAGGPARLRARGLPTLARPAHPQRARRRGRAGAADPDRVLRAGGCRPARRDRRARPHQPQPGAARLDGAADDVRRPDAAVRRGGRRGAVLLRRQGPAYRHPALGPGLGGPQLRPERAHLRPDLPRRPLLPGGGAGDRDARSPGM</sequence>
<organism evidence="2">
    <name type="scientific">uncultured Nocardioidaceae bacterium</name>
    <dbReference type="NCBI Taxonomy" id="253824"/>
    <lineage>
        <taxon>Bacteria</taxon>
        <taxon>Bacillati</taxon>
        <taxon>Actinomycetota</taxon>
        <taxon>Actinomycetes</taxon>
        <taxon>Propionibacteriales</taxon>
        <taxon>Nocardioidaceae</taxon>
        <taxon>environmental samples</taxon>
    </lineage>
</organism>
<dbReference type="AlphaFoldDB" id="A0A6J4M964"/>
<name>A0A6J4M964_9ACTN</name>